<dbReference type="PANTHER" id="PTHR33677:SF5">
    <property type="entry name" value="TRANSCRIPTIONAL REPRESSOR FRMR"/>
    <property type="match status" value="1"/>
</dbReference>
<protein>
    <submittedName>
        <fullName evidence="3">Metal-sensitive transcriptional regulator</fullName>
    </submittedName>
</protein>
<dbReference type="InterPro" id="IPR038390">
    <property type="entry name" value="Metal_Tscrpt_repr_sf"/>
</dbReference>
<dbReference type="Gene3D" id="1.20.58.1000">
    <property type="entry name" value="Metal-sensitive repressor, helix protomer"/>
    <property type="match status" value="1"/>
</dbReference>
<dbReference type="InterPro" id="IPR003735">
    <property type="entry name" value="Metal_Tscrpt_repr"/>
</dbReference>
<gene>
    <name evidence="3" type="ORF">EII35_01810</name>
</gene>
<dbReference type="CDD" id="cd10148">
    <property type="entry name" value="CsoR-like_DUF156"/>
    <property type="match status" value="1"/>
</dbReference>
<dbReference type="RefSeq" id="WP_125226751.1">
    <property type="nucleotide sequence ID" value="NZ_RQYT01000002.1"/>
</dbReference>
<sequence length="87" mass="9601">MKLDPEELSPALLRLKRASGQLTAVIRMLEEGRDCEEIITQLAAVSKAIDRAGYKIIAHSMRKCLATDPSGDSIDTEKLEKLFLSLS</sequence>
<dbReference type="EMBL" id="RQYT01000002">
    <property type="protein sequence ID" value="RRD51159.1"/>
    <property type="molecule type" value="Genomic_DNA"/>
</dbReference>
<reference evidence="3 4" key="1">
    <citation type="submission" date="2018-11" db="EMBL/GenBank/DDBJ databases">
        <title>Genomes From Bacteria Associated with the Canine Oral Cavity: a Test Case for Automated Genome-Based Taxonomic Assignment.</title>
        <authorList>
            <person name="Coil D.A."/>
            <person name="Jospin G."/>
            <person name="Darling A.E."/>
            <person name="Wallis C."/>
            <person name="Davis I.J."/>
            <person name="Harris S."/>
            <person name="Eisen J.A."/>
            <person name="Holcombe L.J."/>
            <person name="O'Flynn C."/>
        </authorList>
    </citation>
    <scope>NUCLEOTIDE SEQUENCE [LARGE SCALE GENOMIC DNA]</scope>
    <source>
        <strain evidence="3 4">OH2822_COT-296</strain>
    </source>
</reference>
<name>A0A3P1WX77_9ACTN</name>
<comment type="similarity">
    <text evidence="1">Belongs to the CsoR family.</text>
</comment>
<accession>A0A3P1WX77</accession>
<keyword evidence="2" id="KW-0186">Copper</keyword>
<evidence type="ECO:0000313" key="3">
    <source>
        <dbReference type="EMBL" id="RRD51159.1"/>
    </source>
</evidence>
<dbReference type="AlphaFoldDB" id="A0A3P1WX77"/>
<proteinExistence type="inferred from homology"/>
<dbReference type="GO" id="GO:0045892">
    <property type="term" value="P:negative regulation of DNA-templated transcription"/>
    <property type="evidence" value="ECO:0007669"/>
    <property type="project" value="UniProtKB-ARBA"/>
</dbReference>
<dbReference type="GO" id="GO:0046872">
    <property type="term" value="F:metal ion binding"/>
    <property type="evidence" value="ECO:0007669"/>
    <property type="project" value="InterPro"/>
</dbReference>
<evidence type="ECO:0000256" key="2">
    <source>
        <dbReference type="ARBA" id="ARBA00023008"/>
    </source>
</evidence>
<evidence type="ECO:0000256" key="1">
    <source>
        <dbReference type="ARBA" id="ARBA00005428"/>
    </source>
</evidence>
<dbReference type="Proteomes" id="UP000280935">
    <property type="component" value="Unassembled WGS sequence"/>
</dbReference>
<dbReference type="GO" id="GO:0003677">
    <property type="term" value="F:DNA binding"/>
    <property type="evidence" value="ECO:0007669"/>
    <property type="project" value="InterPro"/>
</dbReference>
<comment type="caution">
    <text evidence="3">The sequence shown here is derived from an EMBL/GenBank/DDBJ whole genome shotgun (WGS) entry which is preliminary data.</text>
</comment>
<dbReference type="OrthoDB" id="9809524at2"/>
<dbReference type="PANTHER" id="PTHR33677">
    <property type="entry name" value="TRANSCRIPTIONAL REPRESSOR FRMR-RELATED"/>
    <property type="match status" value="1"/>
</dbReference>
<evidence type="ECO:0000313" key="4">
    <source>
        <dbReference type="Proteomes" id="UP000280935"/>
    </source>
</evidence>
<dbReference type="Pfam" id="PF02583">
    <property type="entry name" value="Trns_repr_metal"/>
    <property type="match status" value="1"/>
</dbReference>
<organism evidence="3 4">
    <name type="scientific">Arachnia propionica</name>
    <dbReference type="NCBI Taxonomy" id="1750"/>
    <lineage>
        <taxon>Bacteria</taxon>
        <taxon>Bacillati</taxon>
        <taxon>Actinomycetota</taxon>
        <taxon>Actinomycetes</taxon>
        <taxon>Propionibacteriales</taxon>
        <taxon>Propionibacteriaceae</taxon>
        <taxon>Arachnia</taxon>
    </lineage>
</organism>